<accession>A0ABV6Z5F9</accession>
<proteinExistence type="predicted"/>
<evidence type="ECO:0000256" key="1">
    <source>
        <dbReference type="SAM" id="MobiDB-lite"/>
    </source>
</evidence>
<protein>
    <submittedName>
        <fullName evidence="2">Uncharacterized protein</fullName>
    </submittedName>
</protein>
<organism evidence="2 3">
    <name type="scientific">candidate division CSSED10-310 bacterium</name>
    <dbReference type="NCBI Taxonomy" id="2855610"/>
    <lineage>
        <taxon>Bacteria</taxon>
        <taxon>Bacteria division CSSED10-310</taxon>
    </lineage>
</organism>
<reference evidence="2 3" key="1">
    <citation type="submission" date="2024-09" db="EMBL/GenBank/DDBJ databases">
        <title>Laminarin stimulates single cell rates of sulfate reduction while oxygen inhibits transcriptomic activity in coastal marine sediment.</title>
        <authorList>
            <person name="Lindsay M."/>
            <person name="Orcutt B."/>
            <person name="Emerson D."/>
            <person name="Stepanauskas R."/>
            <person name="D'Angelo T."/>
        </authorList>
    </citation>
    <scope>NUCLEOTIDE SEQUENCE [LARGE SCALE GENOMIC DNA]</scope>
    <source>
        <strain evidence="2">SAG AM-311-K15</strain>
    </source>
</reference>
<keyword evidence="3" id="KW-1185">Reference proteome</keyword>
<dbReference type="Proteomes" id="UP001594351">
    <property type="component" value="Unassembled WGS sequence"/>
</dbReference>
<evidence type="ECO:0000313" key="2">
    <source>
        <dbReference type="EMBL" id="MFC1853669.1"/>
    </source>
</evidence>
<sequence>MKKHLKKSDQKTKFASSDRPLNRSQHSLPLRKPTFIHITAAKAPDHHWACPILAPQIRAGQSDQNLKDLS</sequence>
<gene>
    <name evidence="2" type="ORF">ACFL27_26090</name>
</gene>
<comment type="caution">
    <text evidence="2">The sequence shown here is derived from an EMBL/GenBank/DDBJ whole genome shotgun (WGS) entry which is preliminary data.</text>
</comment>
<name>A0ABV6Z5F9_UNCC1</name>
<evidence type="ECO:0000313" key="3">
    <source>
        <dbReference type="Proteomes" id="UP001594351"/>
    </source>
</evidence>
<feature type="non-terminal residue" evidence="2">
    <location>
        <position position="70"/>
    </location>
</feature>
<dbReference type="EMBL" id="JBHPBY010000568">
    <property type="protein sequence ID" value="MFC1853669.1"/>
    <property type="molecule type" value="Genomic_DNA"/>
</dbReference>
<feature type="region of interest" description="Disordered" evidence="1">
    <location>
        <begin position="1"/>
        <end position="29"/>
    </location>
</feature>